<dbReference type="PANTHER" id="PTHR43283:SF3">
    <property type="entry name" value="BETA-LACTAMASE FAMILY PROTEIN (AFU_ORTHOLOGUE AFUA_5G07500)"/>
    <property type="match status" value="1"/>
</dbReference>
<keyword evidence="4" id="KW-1185">Reference proteome</keyword>
<organism evidence="3 4">
    <name type="scientific">Polymorphobacter multimanifer</name>
    <dbReference type="NCBI Taxonomy" id="1070431"/>
    <lineage>
        <taxon>Bacteria</taxon>
        <taxon>Pseudomonadati</taxon>
        <taxon>Pseudomonadota</taxon>
        <taxon>Alphaproteobacteria</taxon>
        <taxon>Sphingomonadales</taxon>
        <taxon>Sphingosinicellaceae</taxon>
        <taxon>Polymorphobacter</taxon>
    </lineage>
</organism>
<dbReference type="InterPro" id="IPR050789">
    <property type="entry name" value="Diverse_Enzym_Activities"/>
</dbReference>
<dbReference type="InterPro" id="IPR001466">
    <property type="entry name" value="Beta-lactam-related"/>
</dbReference>
<dbReference type="SUPFAM" id="SSF56601">
    <property type="entry name" value="beta-lactamase/transpeptidase-like"/>
    <property type="match status" value="1"/>
</dbReference>
<dbReference type="InterPro" id="IPR012338">
    <property type="entry name" value="Beta-lactam/transpept-like"/>
</dbReference>
<dbReference type="AlphaFoldDB" id="A0A841LDC5"/>
<name>A0A841LDC5_9SPHN</name>
<reference evidence="3 4" key="1">
    <citation type="submission" date="2020-08" db="EMBL/GenBank/DDBJ databases">
        <title>Genomic Encyclopedia of Type Strains, Phase IV (KMG-IV): sequencing the most valuable type-strain genomes for metagenomic binning, comparative biology and taxonomic classification.</title>
        <authorList>
            <person name="Goeker M."/>
        </authorList>
    </citation>
    <scope>NUCLEOTIDE SEQUENCE [LARGE SCALE GENOMIC DNA]</scope>
    <source>
        <strain evidence="3 4">DSM 102189</strain>
    </source>
</reference>
<sequence length="427" mass="45891">MTDWMLGRRALLAGAGALVAAPAVARTTGGDRWPALRALVSRYIAEKKVPGAAVAIVRPGRFRPDWIIEGEDAFTGGRPVTKDTLWRIYSMTKPLTGMMAMAMVAEGKLRLDQPIGDVLPEFAAMRVQTDPANSLASRPAERPILLRHLLTHTAGLGYSINGNGPLEKEYKRLGLQPGSSNRFLAPGDGAIPDLQTFVKRLATLPLRSEPGTGWHYSVANDLLGGLMERVGGAPLDVLMQRMLLKPLGMDSTRFQVRAADARRLSTNYAWIGLDGKPLATPQPIDTPVDSDWLRPPAMFSGGGGLAASASDYARFAQMLVNGGGFERGVVLRETTVRQGMSNLMPPGVFYEKMDGFGASGRLTLFDTLKVAPDGSPAGSYGWGGAAGTLFQVDPVRGVGVVVMLQYLPQQRFPLPKELQVALNQDLA</sequence>
<dbReference type="Gene3D" id="3.40.710.10">
    <property type="entry name" value="DD-peptidase/beta-lactamase superfamily"/>
    <property type="match status" value="1"/>
</dbReference>
<evidence type="ECO:0000259" key="2">
    <source>
        <dbReference type="Pfam" id="PF00144"/>
    </source>
</evidence>
<keyword evidence="1" id="KW-0732">Signal</keyword>
<feature type="chain" id="PRO_5032959054" evidence="1">
    <location>
        <begin position="26"/>
        <end position="427"/>
    </location>
</feature>
<dbReference type="PANTHER" id="PTHR43283">
    <property type="entry name" value="BETA-LACTAMASE-RELATED"/>
    <property type="match status" value="1"/>
</dbReference>
<dbReference type="Pfam" id="PF00144">
    <property type="entry name" value="Beta-lactamase"/>
    <property type="match status" value="1"/>
</dbReference>
<evidence type="ECO:0000313" key="3">
    <source>
        <dbReference type="EMBL" id="MBB6229003.1"/>
    </source>
</evidence>
<evidence type="ECO:0000256" key="1">
    <source>
        <dbReference type="SAM" id="SignalP"/>
    </source>
</evidence>
<dbReference type="InterPro" id="IPR006311">
    <property type="entry name" value="TAT_signal"/>
</dbReference>
<dbReference type="RefSeq" id="WP_184202339.1">
    <property type="nucleotide sequence ID" value="NZ_BMOX01000031.1"/>
</dbReference>
<dbReference type="EMBL" id="JACIIV010000029">
    <property type="protein sequence ID" value="MBB6229003.1"/>
    <property type="molecule type" value="Genomic_DNA"/>
</dbReference>
<protein>
    <submittedName>
        <fullName evidence="3">CubicO group peptidase (Beta-lactamase class C family)</fullName>
    </submittedName>
</protein>
<evidence type="ECO:0000313" key="4">
    <source>
        <dbReference type="Proteomes" id="UP000538147"/>
    </source>
</evidence>
<accession>A0A841LDC5</accession>
<dbReference type="Proteomes" id="UP000538147">
    <property type="component" value="Unassembled WGS sequence"/>
</dbReference>
<proteinExistence type="predicted"/>
<dbReference type="PROSITE" id="PS51318">
    <property type="entry name" value="TAT"/>
    <property type="match status" value="1"/>
</dbReference>
<feature type="domain" description="Beta-lactamase-related" evidence="2">
    <location>
        <begin position="36"/>
        <end position="409"/>
    </location>
</feature>
<feature type="signal peptide" evidence="1">
    <location>
        <begin position="1"/>
        <end position="25"/>
    </location>
</feature>
<comment type="caution">
    <text evidence="3">The sequence shown here is derived from an EMBL/GenBank/DDBJ whole genome shotgun (WGS) entry which is preliminary data.</text>
</comment>
<gene>
    <name evidence="3" type="ORF">FHS79_003201</name>
</gene>